<dbReference type="Pfam" id="PF01571">
    <property type="entry name" value="GCV_T"/>
    <property type="match status" value="1"/>
</dbReference>
<evidence type="ECO:0000256" key="2">
    <source>
        <dbReference type="ARBA" id="ARBA00012616"/>
    </source>
</evidence>
<proteinExistence type="inferred from homology"/>
<reference evidence="11 12" key="1">
    <citation type="journal article" date="2016" name="Nat. Commun.">
        <title>Thousands of microbial genomes shed light on interconnected biogeochemical processes in an aquifer system.</title>
        <authorList>
            <person name="Anantharaman K."/>
            <person name="Brown C.T."/>
            <person name="Hug L.A."/>
            <person name="Sharon I."/>
            <person name="Castelle C.J."/>
            <person name="Probst A.J."/>
            <person name="Thomas B.C."/>
            <person name="Singh A."/>
            <person name="Wilkins M.J."/>
            <person name="Karaoz U."/>
            <person name="Brodie E.L."/>
            <person name="Williams K.H."/>
            <person name="Hubbard S.S."/>
            <person name="Banfield J.F."/>
        </authorList>
    </citation>
    <scope>NUCLEOTIDE SEQUENCE [LARGE SCALE GENOMIC DNA]</scope>
</reference>
<dbReference type="SUPFAM" id="SSF103025">
    <property type="entry name" value="Folate-binding domain"/>
    <property type="match status" value="1"/>
</dbReference>
<dbReference type="NCBIfam" id="NF001567">
    <property type="entry name" value="PRK00389.1"/>
    <property type="match status" value="1"/>
</dbReference>
<dbReference type="PIRSF" id="PIRSF006487">
    <property type="entry name" value="GcvT"/>
    <property type="match status" value="1"/>
</dbReference>
<feature type="domain" description="GCVT N-terminal" evidence="9">
    <location>
        <begin position="8"/>
        <end position="262"/>
    </location>
</feature>
<comment type="similarity">
    <text evidence="1 7">Belongs to the GcvT family.</text>
</comment>
<evidence type="ECO:0000256" key="3">
    <source>
        <dbReference type="ARBA" id="ARBA00022576"/>
    </source>
</evidence>
<dbReference type="GO" id="GO:0008483">
    <property type="term" value="F:transaminase activity"/>
    <property type="evidence" value="ECO:0007669"/>
    <property type="project" value="UniProtKB-KW"/>
</dbReference>
<dbReference type="NCBIfam" id="TIGR00528">
    <property type="entry name" value="gcvT"/>
    <property type="match status" value="1"/>
</dbReference>
<evidence type="ECO:0000256" key="5">
    <source>
        <dbReference type="ARBA" id="ARBA00031395"/>
    </source>
</evidence>
<dbReference type="Proteomes" id="UP000177187">
    <property type="component" value="Unassembled WGS sequence"/>
</dbReference>
<dbReference type="InterPro" id="IPR027266">
    <property type="entry name" value="TrmE/GcvT-like"/>
</dbReference>
<gene>
    <name evidence="7" type="primary">gcvT</name>
    <name evidence="11" type="ORF">A2Y64_00125</name>
</gene>
<dbReference type="InterPro" id="IPR029043">
    <property type="entry name" value="GcvT/YgfZ_C"/>
</dbReference>
<dbReference type="Gene3D" id="2.40.30.110">
    <property type="entry name" value="Aminomethyltransferase beta-barrel domains"/>
    <property type="match status" value="1"/>
</dbReference>
<dbReference type="InterPro" id="IPR006223">
    <property type="entry name" value="GcvT"/>
</dbReference>
<dbReference type="GO" id="GO:0005829">
    <property type="term" value="C:cytosol"/>
    <property type="evidence" value="ECO:0007669"/>
    <property type="project" value="TreeGrafter"/>
</dbReference>
<evidence type="ECO:0000313" key="12">
    <source>
        <dbReference type="Proteomes" id="UP000177187"/>
    </source>
</evidence>
<dbReference type="Gene3D" id="3.30.70.1400">
    <property type="entry name" value="Aminomethyltransferase beta-barrel domains"/>
    <property type="match status" value="1"/>
</dbReference>
<accession>A0A1F5FIH4</accession>
<dbReference type="Gene3D" id="3.30.1360.120">
    <property type="entry name" value="Probable tRNA modification gtpase trme, domain 1"/>
    <property type="match status" value="1"/>
</dbReference>
<dbReference type="PANTHER" id="PTHR43757:SF2">
    <property type="entry name" value="AMINOMETHYLTRANSFERASE, MITOCHONDRIAL"/>
    <property type="match status" value="1"/>
</dbReference>
<dbReference type="FunFam" id="4.10.1250.10:FF:000001">
    <property type="entry name" value="Aminomethyltransferase"/>
    <property type="match status" value="1"/>
</dbReference>
<evidence type="ECO:0000259" key="10">
    <source>
        <dbReference type="Pfam" id="PF08669"/>
    </source>
</evidence>
<dbReference type="STRING" id="1817816.A2Y64_00125"/>
<evidence type="ECO:0000256" key="6">
    <source>
        <dbReference type="ARBA" id="ARBA00047665"/>
    </source>
</evidence>
<dbReference type="SUPFAM" id="SSF101790">
    <property type="entry name" value="Aminomethyltransferase beta-barrel domain"/>
    <property type="match status" value="1"/>
</dbReference>
<protein>
    <recommendedName>
        <fullName evidence="2 7">Aminomethyltransferase</fullName>
        <ecNumber evidence="2 7">2.1.2.10</ecNumber>
    </recommendedName>
    <alternativeName>
        <fullName evidence="5 7">Glycine cleavage system T protein</fullName>
    </alternativeName>
</protein>
<keyword evidence="3 7" id="KW-0032">Aminotransferase</keyword>
<dbReference type="FunFam" id="3.30.70.1400:FF:000001">
    <property type="entry name" value="Aminomethyltransferase"/>
    <property type="match status" value="1"/>
</dbReference>
<evidence type="ECO:0000256" key="1">
    <source>
        <dbReference type="ARBA" id="ARBA00008609"/>
    </source>
</evidence>
<feature type="domain" description="Aminomethyltransferase C-terminal" evidence="10">
    <location>
        <begin position="281"/>
        <end position="359"/>
    </location>
</feature>
<evidence type="ECO:0000256" key="7">
    <source>
        <dbReference type="HAMAP-Rule" id="MF_00259"/>
    </source>
</evidence>
<dbReference type="EC" id="2.1.2.10" evidence="2 7"/>
<evidence type="ECO:0000256" key="4">
    <source>
        <dbReference type="ARBA" id="ARBA00022679"/>
    </source>
</evidence>
<comment type="function">
    <text evidence="7">The glycine cleavage system catalyzes the degradation of glycine.</text>
</comment>
<dbReference type="InterPro" id="IPR006222">
    <property type="entry name" value="GCVT_N"/>
</dbReference>
<dbReference type="GO" id="GO:0004047">
    <property type="term" value="F:aminomethyltransferase activity"/>
    <property type="evidence" value="ECO:0007669"/>
    <property type="project" value="UniProtKB-UniRule"/>
</dbReference>
<dbReference type="AlphaFoldDB" id="A0A1F5FIH4"/>
<comment type="subunit">
    <text evidence="7">The glycine cleavage system is composed of four proteins: P, T, L and H.</text>
</comment>
<comment type="caution">
    <text evidence="11">The sequence shown here is derived from an EMBL/GenBank/DDBJ whole genome shotgun (WGS) entry which is preliminary data.</text>
</comment>
<dbReference type="InterPro" id="IPR013977">
    <property type="entry name" value="GcvT_C"/>
</dbReference>
<evidence type="ECO:0000259" key="9">
    <source>
        <dbReference type="Pfam" id="PF01571"/>
    </source>
</evidence>
<dbReference type="Gene3D" id="4.10.1250.10">
    <property type="entry name" value="Aminomethyltransferase fragment"/>
    <property type="match status" value="1"/>
</dbReference>
<dbReference type="HAMAP" id="MF_00259">
    <property type="entry name" value="GcvT"/>
    <property type="match status" value="1"/>
</dbReference>
<dbReference type="Pfam" id="PF08669">
    <property type="entry name" value="GCV_T_C"/>
    <property type="match status" value="1"/>
</dbReference>
<keyword evidence="4 7" id="KW-0808">Transferase</keyword>
<dbReference type="InterPro" id="IPR028896">
    <property type="entry name" value="GcvT/YgfZ/DmdA"/>
</dbReference>
<name>A0A1F5FIH4_9BACT</name>
<dbReference type="GO" id="GO:0019464">
    <property type="term" value="P:glycine decarboxylation via glycine cleavage system"/>
    <property type="evidence" value="ECO:0007669"/>
    <property type="project" value="UniProtKB-UniRule"/>
</dbReference>
<dbReference type="InterPro" id="IPR022903">
    <property type="entry name" value="GcvT_bac"/>
</dbReference>
<dbReference type="FunFam" id="2.40.30.110:FF:000003">
    <property type="entry name" value="Aminomethyltransferase"/>
    <property type="match status" value="1"/>
</dbReference>
<comment type="catalytic activity">
    <reaction evidence="6 7">
        <text>N(6)-[(R)-S(8)-aminomethyldihydrolipoyl]-L-lysyl-[protein] + (6S)-5,6,7,8-tetrahydrofolate = N(6)-[(R)-dihydrolipoyl]-L-lysyl-[protein] + (6R)-5,10-methylene-5,6,7,8-tetrahydrofolate + NH4(+)</text>
        <dbReference type="Rhea" id="RHEA:16945"/>
        <dbReference type="Rhea" id="RHEA-COMP:10475"/>
        <dbReference type="Rhea" id="RHEA-COMP:10492"/>
        <dbReference type="ChEBI" id="CHEBI:15636"/>
        <dbReference type="ChEBI" id="CHEBI:28938"/>
        <dbReference type="ChEBI" id="CHEBI:57453"/>
        <dbReference type="ChEBI" id="CHEBI:83100"/>
        <dbReference type="ChEBI" id="CHEBI:83143"/>
        <dbReference type="EC" id="2.1.2.10"/>
    </reaction>
</comment>
<evidence type="ECO:0000313" key="11">
    <source>
        <dbReference type="EMBL" id="OGD79448.1"/>
    </source>
</evidence>
<dbReference type="GO" id="GO:0005960">
    <property type="term" value="C:glycine cleavage complex"/>
    <property type="evidence" value="ECO:0007669"/>
    <property type="project" value="InterPro"/>
</dbReference>
<evidence type="ECO:0000256" key="8">
    <source>
        <dbReference type="PIRSR" id="PIRSR006487-1"/>
    </source>
</evidence>
<organism evidence="11 12">
    <name type="scientific">Candidatus Coatesbacteria bacterium RBG_13_66_14</name>
    <dbReference type="NCBI Taxonomy" id="1817816"/>
    <lineage>
        <taxon>Bacteria</taxon>
        <taxon>Candidatus Coatesiibacteriota</taxon>
    </lineage>
</organism>
<dbReference type="EMBL" id="MFAF01000010">
    <property type="protein sequence ID" value="OGD79448.1"/>
    <property type="molecule type" value="Genomic_DNA"/>
</dbReference>
<feature type="binding site" evidence="8">
    <location>
        <position position="195"/>
    </location>
    <ligand>
        <name>substrate</name>
    </ligand>
</feature>
<sequence>MKKTALNAIHRELGGQMIEFAGHELPVQYTSINEEHRTVRAKVGLFDLTHMGEFWYEGPGALAFVNRLVTNDVAAMADGQVIYTPMCYPDGGIVDDLLVYRFGEERILTVVNGACVDKDWDWVTRHAPQGLKVTNRSDETTLIAVQGPLAEEVVRSVTDIPLEPIGFYEFAVGTVAGVKDLLLSRTGYTGEDGFEIYIPNAHAVTVWRALWPKTQELGGRPIGLGARDTLRLEMKYCLYGNDIDKTTNPLEAGLAWTVKLEKDDFIGRDALIKAKEAKPGRRLVCFDMLERGIARQHAKCFSDNVEIGEVTSGTMSPSLGKAIGLAYLASSHRSPGSEFSVDIRGKLRRAVVVKPPFYKDGTRK</sequence>
<dbReference type="PANTHER" id="PTHR43757">
    <property type="entry name" value="AMINOMETHYLTRANSFERASE"/>
    <property type="match status" value="1"/>
</dbReference>